<feature type="region of interest" description="Disordered" evidence="2">
    <location>
        <begin position="340"/>
        <end position="376"/>
    </location>
</feature>
<feature type="compositionally biased region" description="Polar residues" evidence="2">
    <location>
        <begin position="214"/>
        <end position="225"/>
    </location>
</feature>
<feature type="compositionally biased region" description="Low complexity" evidence="2">
    <location>
        <begin position="230"/>
        <end position="243"/>
    </location>
</feature>
<evidence type="ECO:0000313" key="3">
    <source>
        <dbReference type="EMBL" id="OHT14759.1"/>
    </source>
</evidence>
<evidence type="ECO:0000256" key="2">
    <source>
        <dbReference type="SAM" id="MobiDB-lite"/>
    </source>
</evidence>
<keyword evidence="1" id="KW-0175">Coiled coil</keyword>
<evidence type="ECO:0000313" key="4">
    <source>
        <dbReference type="Proteomes" id="UP000179807"/>
    </source>
</evidence>
<dbReference type="PANTHER" id="PTHR23159:SF31">
    <property type="entry name" value="CENTROSOME-ASSOCIATED PROTEIN CEP250 ISOFORM X1"/>
    <property type="match status" value="1"/>
</dbReference>
<keyword evidence="4" id="KW-1185">Reference proteome</keyword>
<dbReference type="RefSeq" id="XP_068367895.1">
    <property type="nucleotide sequence ID" value="XM_068491057.1"/>
</dbReference>
<dbReference type="EMBL" id="MLAK01000325">
    <property type="protein sequence ID" value="OHT14759.1"/>
    <property type="molecule type" value="Genomic_DNA"/>
</dbReference>
<protein>
    <submittedName>
        <fullName evidence="3">Uncharacterized protein</fullName>
    </submittedName>
</protein>
<sequence length="1268" mass="147447">MKKALQDTFNRRCDRFIQSLERVITSVASDKYIRQMFEDQRSAIYIPDRICELIDHILADDREEVIFELMRKIKSIEYFFDKKYLKKIEEIGAKHIDDINNKKQTSKPKKDMETFYNILSLQLKAISGNNEYKELKSSLKDIKFSLSTMESDFQRILLKSKQRAIQACQIYQMKIEQIYSEKLKRAKFLIKEQRITIERLSANTSPHDSPRGLQFSNSPISQGSYDSPHLHNSPNSQHSLSNSSNLIQENERLKEKLQNSEKQVSISMEMIMQLQQQLINLKDDFSIVQGEKNQLEIANNDFSNLNSQLEEKIKALKQEILLFTEENNLLKLQNEQKIHKSNYHNETKNDFNDNDSRKSYRSQESDKSHESHRRSSFSKSFKFSSKEFENHEILAIMEKLQNDKKQVIAEFKLLRKENESLKKSLEYYEKSLMKTSEKNKKLENQIYLLNEEYKSMKTNKLESAYNENIEKLNTKINHLKEHISIIQKQNDEMQAQINNQIVNQQSSQNQQKISSDELLSDKFKENSRNNINISNLKKLFGTSDELELFTKISALYAEKTKVSELLHRSIYSDQTIPINSLIQTQNAIMSLLHISDSTKIISEIQILQSQSKAANISLESSQIIKDIEGIICNNLNRNNNNLNNSFSEIDLKESIRSLVRHKQIFETLCSNCGLTNDASAIQSLQKSFQSLKEISEILNVKTPQLLKSSIQNLVENQKYLQKACNFLKITDESSLLDIISNLLDIKNHYNEILKKLNIIDESKLFNKMNSFIQDQVILDEICDELNSDKTSIHSEIEKLQNIQKLHHKVISLLNLNLRNSDLKFDAGNNSENSLIKEIQGLIRCKKALDKLNIESNDETSLMKEIQSLIDIKDQFKEITALLSNISQTENNSSLLSFEQQLNSLGDSPSSFELLKNLNQSNPSHKIRTMNQIIKNACNILNTQDFNLCQSIRYIQNYYNTVFDILKISDSNELSKCLNEQKNCTEKINSIFQAFKVNDINHLMIIKDKIESMEKNLNSISKVVGKPDHEIESYLIDLNYKIDETSLFFKKLLTLIIGSSFCFEINFPLSKQAQNQLFSIVSEYNVKNEKNFTSIERIFNKACSHGYSGENNIEVVVDFLVDETHNKLSNAYSNAKNIFEMNIEQLKSKYKEKVRFLKKQNNDMKKSLEEDEKTSKQEILNLRKQLNDINESLLNEKKIHQELITLLDGKVADSEYLKTKLSAKEFLLLAKAEKTRKFVAEMTKKKEEAQHLIEMQKKIRETAFEQFPL</sequence>
<comment type="caution">
    <text evidence="3">The sequence shown here is derived from an EMBL/GenBank/DDBJ whole genome shotgun (WGS) entry which is preliminary data.</text>
</comment>
<dbReference type="AlphaFoldDB" id="A0A1J4KU18"/>
<dbReference type="Proteomes" id="UP000179807">
    <property type="component" value="Unassembled WGS sequence"/>
</dbReference>
<accession>A0A1J4KU18</accession>
<gene>
    <name evidence="3" type="ORF">TRFO_03034</name>
</gene>
<feature type="coiled-coil region" evidence="1">
    <location>
        <begin position="397"/>
        <end position="496"/>
    </location>
</feature>
<dbReference type="VEuPathDB" id="TrichDB:TRFO_03034"/>
<dbReference type="PANTHER" id="PTHR23159">
    <property type="entry name" value="CENTROSOMAL PROTEIN 2"/>
    <property type="match status" value="1"/>
</dbReference>
<feature type="region of interest" description="Disordered" evidence="2">
    <location>
        <begin position="201"/>
        <end position="243"/>
    </location>
</feature>
<organism evidence="3 4">
    <name type="scientific">Tritrichomonas foetus</name>
    <dbReference type="NCBI Taxonomy" id="1144522"/>
    <lineage>
        <taxon>Eukaryota</taxon>
        <taxon>Metamonada</taxon>
        <taxon>Parabasalia</taxon>
        <taxon>Tritrichomonadida</taxon>
        <taxon>Tritrichomonadidae</taxon>
        <taxon>Tritrichomonas</taxon>
    </lineage>
</organism>
<name>A0A1J4KU18_9EUKA</name>
<reference evidence="3" key="1">
    <citation type="submission" date="2016-10" db="EMBL/GenBank/DDBJ databases">
        <authorList>
            <person name="Benchimol M."/>
            <person name="Almeida L.G."/>
            <person name="Vasconcelos A.T."/>
            <person name="Perreira-Neves A."/>
            <person name="Rosa I.A."/>
            <person name="Tasca T."/>
            <person name="Bogo M.R."/>
            <person name="de Souza W."/>
        </authorList>
    </citation>
    <scope>NUCLEOTIDE SEQUENCE [LARGE SCALE GENOMIC DNA]</scope>
    <source>
        <strain evidence="3">K</strain>
    </source>
</reference>
<dbReference type="GeneID" id="94825761"/>
<feature type="coiled-coil region" evidence="1">
    <location>
        <begin position="1146"/>
        <end position="1202"/>
    </location>
</feature>
<evidence type="ECO:0000256" key="1">
    <source>
        <dbReference type="SAM" id="Coils"/>
    </source>
</evidence>
<feature type="compositionally biased region" description="Basic and acidic residues" evidence="2">
    <location>
        <begin position="340"/>
        <end position="369"/>
    </location>
</feature>
<proteinExistence type="predicted"/>